<evidence type="ECO:0000313" key="1">
    <source>
        <dbReference type="EMBL" id="KYN08882.1"/>
    </source>
</evidence>
<keyword evidence="2" id="KW-1185">Reference proteome</keyword>
<gene>
    <name evidence="1" type="ORF">ALC57_18848</name>
</gene>
<dbReference type="Proteomes" id="UP000078492">
    <property type="component" value="Unassembled WGS sequence"/>
</dbReference>
<sequence>MTTRNLHFNPPYYGCSNVILANIRRCLLYSGENRRYVRMDILCKYEKQSTKLAVKQIYT</sequence>
<name>A0A195D7P9_9HYME</name>
<accession>A0A195D7P9</accession>
<reference evidence="1 2" key="1">
    <citation type="submission" date="2015-09" db="EMBL/GenBank/DDBJ databases">
        <title>Trachymyrmex cornetzi WGS genome.</title>
        <authorList>
            <person name="Nygaard S."/>
            <person name="Hu H."/>
            <person name="Boomsma J."/>
            <person name="Zhang G."/>
        </authorList>
    </citation>
    <scope>NUCLEOTIDE SEQUENCE [LARGE SCALE GENOMIC DNA]</scope>
    <source>
        <strain evidence="1">Tcor2-1</strain>
        <tissue evidence="1">Whole body</tissue>
    </source>
</reference>
<evidence type="ECO:0000313" key="2">
    <source>
        <dbReference type="Proteomes" id="UP000078492"/>
    </source>
</evidence>
<dbReference type="EMBL" id="KQ981153">
    <property type="protein sequence ID" value="KYN08882.1"/>
    <property type="molecule type" value="Genomic_DNA"/>
</dbReference>
<protein>
    <submittedName>
        <fullName evidence="1">Uncharacterized protein</fullName>
    </submittedName>
</protein>
<dbReference type="AlphaFoldDB" id="A0A195D7P9"/>
<proteinExistence type="predicted"/>
<organism evidence="1 2">
    <name type="scientific">Trachymyrmex cornetzi</name>
    <dbReference type="NCBI Taxonomy" id="471704"/>
    <lineage>
        <taxon>Eukaryota</taxon>
        <taxon>Metazoa</taxon>
        <taxon>Ecdysozoa</taxon>
        <taxon>Arthropoda</taxon>
        <taxon>Hexapoda</taxon>
        <taxon>Insecta</taxon>
        <taxon>Pterygota</taxon>
        <taxon>Neoptera</taxon>
        <taxon>Endopterygota</taxon>
        <taxon>Hymenoptera</taxon>
        <taxon>Apocrita</taxon>
        <taxon>Aculeata</taxon>
        <taxon>Formicoidea</taxon>
        <taxon>Formicidae</taxon>
        <taxon>Myrmicinae</taxon>
        <taxon>Trachymyrmex</taxon>
    </lineage>
</organism>